<dbReference type="RefSeq" id="WP_380072594.1">
    <property type="nucleotide sequence ID" value="NZ_JBHRTO010000001.1"/>
</dbReference>
<dbReference type="Proteomes" id="UP001595547">
    <property type="component" value="Unassembled WGS sequence"/>
</dbReference>
<gene>
    <name evidence="1" type="ORF">ACFOGH_08255</name>
</gene>
<organism evidence="1 2">
    <name type="scientific">Cypionkella sinensis</name>
    <dbReference type="NCBI Taxonomy" id="1756043"/>
    <lineage>
        <taxon>Bacteria</taxon>
        <taxon>Pseudomonadati</taxon>
        <taxon>Pseudomonadota</taxon>
        <taxon>Alphaproteobacteria</taxon>
        <taxon>Rhodobacterales</taxon>
        <taxon>Paracoccaceae</taxon>
        <taxon>Cypionkella</taxon>
    </lineage>
</organism>
<dbReference type="EMBL" id="JBHRTO010000001">
    <property type="protein sequence ID" value="MFC3180977.1"/>
    <property type="molecule type" value="Genomic_DNA"/>
</dbReference>
<evidence type="ECO:0000313" key="1">
    <source>
        <dbReference type="EMBL" id="MFC3180977.1"/>
    </source>
</evidence>
<comment type="caution">
    <text evidence="1">The sequence shown here is derived from an EMBL/GenBank/DDBJ whole genome shotgun (WGS) entry which is preliminary data.</text>
</comment>
<name>A0ABV7IWT3_9RHOB</name>
<keyword evidence="2" id="KW-1185">Reference proteome</keyword>
<sequence>MAQPPRRFQPAPGITVDLAGSTLSIVGRAEVWGPEANVQRATQIQNTINNAWTLRIGAVDFSCNIVVTHRASGDPGRVLQIEILNMPAPSNVKMGDSARPMQLNNREAGAYTWTAAHEFGHVLGLNDRYAETAESRAAGQNGGQRSTPAHPGYETNLMGAVGGTLSLQNALDLANETQPSEWGMDDDDEVRAWVSNHNALQIQALNDAVRLRGLEILMNGWVSDDDLRAMEGLMGGVSNPIEARNIRARIDPVRLSNLGQRTRLRIAMDRMPR</sequence>
<reference evidence="2" key="1">
    <citation type="journal article" date="2019" name="Int. J. Syst. Evol. Microbiol.">
        <title>The Global Catalogue of Microorganisms (GCM) 10K type strain sequencing project: providing services to taxonomists for standard genome sequencing and annotation.</title>
        <authorList>
            <consortium name="The Broad Institute Genomics Platform"/>
            <consortium name="The Broad Institute Genome Sequencing Center for Infectious Disease"/>
            <person name="Wu L."/>
            <person name="Ma J."/>
        </authorList>
    </citation>
    <scope>NUCLEOTIDE SEQUENCE [LARGE SCALE GENOMIC DNA]</scope>
    <source>
        <strain evidence="2">KCTC 52039</strain>
    </source>
</reference>
<dbReference type="InterPro" id="IPR024079">
    <property type="entry name" value="MetalloPept_cat_dom_sf"/>
</dbReference>
<protein>
    <recommendedName>
        <fullName evidence="3">Peptidase metallopeptidase domain-containing protein</fullName>
    </recommendedName>
</protein>
<evidence type="ECO:0008006" key="3">
    <source>
        <dbReference type="Google" id="ProtNLM"/>
    </source>
</evidence>
<dbReference type="Gene3D" id="3.40.390.10">
    <property type="entry name" value="Collagenase (Catalytic Domain)"/>
    <property type="match status" value="1"/>
</dbReference>
<proteinExistence type="predicted"/>
<accession>A0ABV7IWT3</accession>
<evidence type="ECO:0000313" key="2">
    <source>
        <dbReference type="Proteomes" id="UP001595547"/>
    </source>
</evidence>
<dbReference type="SUPFAM" id="SSF55486">
    <property type="entry name" value="Metalloproteases ('zincins'), catalytic domain"/>
    <property type="match status" value="1"/>
</dbReference>